<dbReference type="SUPFAM" id="SSF50156">
    <property type="entry name" value="PDZ domain-like"/>
    <property type="match status" value="1"/>
</dbReference>
<feature type="active site" evidence="1">
    <location>
        <position position="279"/>
    </location>
</feature>
<dbReference type="InterPro" id="IPR036034">
    <property type="entry name" value="PDZ_sf"/>
</dbReference>
<comment type="similarity">
    <text evidence="1">Belongs to the peptidase S16 family.</text>
</comment>
<dbReference type="Proteomes" id="UP001500635">
    <property type="component" value="Unassembled WGS sequence"/>
</dbReference>
<keyword evidence="1" id="KW-0720">Serine protease</keyword>
<dbReference type="Gene3D" id="3.30.230.10">
    <property type="match status" value="1"/>
</dbReference>
<keyword evidence="4" id="KW-1185">Reference proteome</keyword>
<dbReference type="InterPro" id="IPR020568">
    <property type="entry name" value="Ribosomal_Su5_D2-typ_SF"/>
</dbReference>
<dbReference type="PROSITE" id="PS51786">
    <property type="entry name" value="LON_PROTEOLYTIC"/>
    <property type="match status" value="1"/>
</dbReference>
<evidence type="ECO:0000259" key="2">
    <source>
        <dbReference type="PROSITE" id="PS51786"/>
    </source>
</evidence>
<name>A0ABP8JK63_9ACTN</name>
<dbReference type="PANTHER" id="PTHR10046">
    <property type="entry name" value="ATP DEPENDENT LON PROTEASE FAMILY MEMBER"/>
    <property type="match status" value="1"/>
</dbReference>
<dbReference type="Pfam" id="PF13180">
    <property type="entry name" value="PDZ_2"/>
    <property type="match status" value="1"/>
</dbReference>
<dbReference type="InterPro" id="IPR008269">
    <property type="entry name" value="Lon_proteolytic"/>
</dbReference>
<organism evidence="3 4">
    <name type="scientific">Tsukamurella soli</name>
    <dbReference type="NCBI Taxonomy" id="644556"/>
    <lineage>
        <taxon>Bacteria</taxon>
        <taxon>Bacillati</taxon>
        <taxon>Actinomycetota</taxon>
        <taxon>Actinomycetes</taxon>
        <taxon>Mycobacteriales</taxon>
        <taxon>Tsukamurellaceae</taxon>
        <taxon>Tsukamurella</taxon>
    </lineage>
</organism>
<evidence type="ECO:0000313" key="4">
    <source>
        <dbReference type="Proteomes" id="UP001500635"/>
    </source>
</evidence>
<comment type="catalytic activity">
    <reaction evidence="1">
        <text>Hydrolysis of proteins in presence of ATP.</text>
        <dbReference type="EC" id="3.4.21.53"/>
    </reaction>
</comment>
<sequence length="336" mass="34485">MIVLVALVPFLVLILVGMTVTVPFVAVGPGATADTLGKYEGKPVITVSGHAVRKPSGELMLTTVSLNDGLNLFEALGFWLSGDHQIAPREEYFPPTQTRKQTDEASREQFVGSEASATVAALQYLSIPTAPGVDSVQVKGPSDGKLQPQDVITAVDGKRITAVADIAADVSAHAPGSTVTLTVAREGATIRVPIVLGARSDDRSKGMLGIEVGPVPADSKLDIGFDVQDIGGPSAGLMLALGLVDMLGPTDLAGGKTIAGTGEISEDGTVSPIGGITHKLLGARRKGATVFLVPDQNCAEAKTDVPKGLELVRVKSLTDAVSSLALVRAGKPAPAC</sequence>
<dbReference type="InterPro" id="IPR014721">
    <property type="entry name" value="Ribsml_uS5_D2-typ_fold_subgr"/>
</dbReference>
<evidence type="ECO:0000256" key="1">
    <source>
        <dbReference type="PROSITE-ProRule" id="PRU01122"/>
    </source>
</evidence>
<keyword evidence="1" id="KW-0645">Protease</keyword>
<accession>A0ABP8JK63</accession>
<dbReference type="Pfam" id="PF05362">
    <property type="entry name" value="Lon_C"/>
    <property type="match status" value="1"/>
</dbReference>
<keyword evidence="1" id="KW-0378">Hydrolase</keyword>
<proteinExistence type="inferred from homology"/>
<reference evidence="4" key="1">
    <citation type="journal article" date="2019" name="Int. J. Syst. Evol. Microbiol.">
        <title>The Global Catalogue of Microorganisms (GCM) 10K type strain sequencing project: providing services to taxonomists for standard genome sequencing and annotation.</title>
        <authorList>
            <consortium name="The Broad Institute Genomics Platform"/>
            <consortium name="The Broad Institute Genome Sequencing Center for Infectious Disease"/>
            <person name="Wu L."/>
            <person name="Ma J."/>
        </authorList>
    </citation>
    <scope>NUCLEOTIDE SEQUENCE [LARGE SCALE GENOMIC DNA]</scope>
    <source>
        <strain evidence="4">JCM 17688</strain>
    </source>
</reference>
<dbReference type="InterPro" id="IPR027065">
    <property type="entry name" value="Lon_Prtase"/>
</dbReference>
<feature type="active site" evidence="1">
    <location>
        <position position="234"/>
    </location>
</feature>
<comment type="caution">
    <text evidence="3">The sequence shown here is derived from an EMBL/GenBank/DDBJ whole genome shotgun (WGS) entry which is preliminary data.</text>
</comment>
<dbReference type="InterPro" id="IPR001478">
    <property type="entry name" value="PDZ"/>
</dbReference>
<protein>
    <recommendedName>
        <fullName evidence="1">endopeptidase La</fullName>
        <ecNumber evidence="1">3.4.21.53</ecNumber>
    </recommendedName>
</protein>
<dbReference type="SUPFAM" id="SSF54211">
    <property type="entry name" value="Ribosomal protein S5 domain 2-like"/>
    <property type="match status" value="1"/>
</dbReference>
<dbReference type="Gene3D" id="2.30.42.10">
    <property type="match status" value="1"/>
</dbReference>
<feature type="domain" description="Lon proteolytic" evidence="2">
    <location>
        <begin position="229"/>
        <end position="327"/>
    </location>
</feature>
<gene>
    <name evidence="3" type="ORF">GCM10023147_21580</name>
</gene>
<dbReference type="EC" id="3.4.21.53" evidence="1"/>
<dbReference type="EMBL" id="BAABFR010000027">
    <property type="protein sequence ID" value="GAA4392062.1"/>
    <property type="molecule type" value="Genomic_DNA"/>
</dbReference>
<evidence type="ECO:0000313" key="3">
    <source>
        <dbReference type="EMBL" id="GAA4392062.1"/>
    </source>
</evidence>